<evidence type="ECO:0000313" key="2">
    <source>
        <dbReference type="Proteomes" id="UP001165960"/>
    </source>
</evidence>
<keyword evidence="2" id="KW-1185">Reference proteome</keyword>
<protein>
    <submittedName>
        <fullName evidence="1">Uncharacterized protein</fullName>
    </submittedName>
</protein>
<sequence length="96" mass="9782">MLGSASELPLGSYNKLSGVVWVTLSRVVATVILAAGPGCGGLYCLPVSSCWPYGSWACLAWVLPDPESYGPASFPELVPAAADALGKGLGPGWFGP</sequence>
<dbReference type="Proteomes" id="UP001165960">
    <property type="component" value="Unassembled WGS sequence"/>
</dbReference>
<evidence type="ECO:0000313" key="1">
    <source>
        <dbReference type="EMBL" id="KAJ9067074.1"/>
    </source>
</evidence>
<name>A0ACC2SXF2_9FUNG</name>
<accession>A0ACC2SXF2</accession>
<gene>
    <name evidence="1" type="ORF">DSO57_1003381</name>
</gene>
<dbReference type="EMBL" id="QTSX02004268">
    <property type="protein sequence ID" value="KAJ9067074.1"/>
    <property type="molecule type" value="Genomic_DNA"/>
</dbReference>
<proteinExistence type="predicted"/>
<comment type="caution">
    <text evidence="1">The sequence shown here is derived from an EMBL/GenBank/DDBJ whole genome shotgun (WGS) entry which is preliminary data.</text>
</comment>
<reference evidence="1" key="1">
    <citation type="submission" date="2022-04" db="EMBL/GenBank/DDBJ databases">
        <title>Genome of the entomopathogenic fungus Entomophthora muscae.</title>
        <authorList>
            <person name="Elya C."/>
            <person name="Lovett B.R."/>
            <person name="Lee E."/>
            <person name="Macias A.M."/>
            <person name="Hajek A.E."/>
            <person name="De Bivort B.L."/>
            <person name="Kasson M.T."/>
            <person name="De Fine Licht H.H."/>
            <person name="Stajich J.E."/>
        </authorList>
    </citation>
    <scope>NUCLEOTIDE SEQUENCE</scope>
    <source>
        <strain evidence="1">Berkeley</strain>
    </source>
</reference>
<organism evidence="1 2">
    <name type="scientific">Entomophthora muscae</name>
    <dbReference type="NCBI Taxonomy" id="34485"/>
    <lineage>
        <taxon>Eukaryota</taxon>
        <taxon>Fungi</taxon>
        <taxon>Fungi incertae sedis</taxon>
        <taxon>Zoopagomycota</taxon>
        <taxon>Entomophthoromycotina</taxon>
        <taxon>Entomophthoromycetes</taxon>
        <taxon>Entomophthorales</taxon>
        <taxon>Entomophthoraceae</taxon>
        <taxon>Entomophthora</taxon>
    </lineage>
</organism>